<name>A0AAU9VX69_9CNID</name>
<feature type="transmembrane region" description="Helical" evidence="1">
    <location>
        <begin position="150"/>
        <end position="171"/>
    </location>
</feature>
<feature type="transmembrane region" description="Helical" evidence="1">
    <location>
        <begin position="362"/>
        <end position="381"/>
    </location>
</feature>
<keyword evidence="3" id="KW-1185">Reference proteome</keyword>
<feature type="transmembrane region" description="Helical" evidence="1">
    <location>
        <begin position="178"/>
        <end position="200"/>
    </location>
</feature>
<gene>
    <name evidence="2" type="ORF">PMEA_00028370</name>
</gene>
<organism evidence="2 3">
    <name type="scientific">Pocillopora meandrina</name>
    <dbReference type="NCBI Taxonomy" id="46732"/>
    <lineage>
        <taxon>Eukaryota</taxon>
        <taxon>Metazoa</taxon>
        <taxon>Cnidaria</taxon>
        <taxon>Anthozoa</taxon>
        <taxon>Hexacorallia</taxon>
        <taxon>Scleractinia</taxon>
        <taxon>Astrocoeniina</taxon>
        <taxon>Pocilloporidae</taxon>
        <taxon>Pocillopora</taxon>
    </lineage>
</organism>
<comment type="caution">
    <text evidence="2">The sequence shown here is derived from an EMBL/GenBank/DDBJ whole genome shotgun (WGS) entry which is preliminary data.</text>
</comment>
<feature type="transmembrane region" description="Helical" evidence="1">
    <location>
        <begin position="257"/>
        <end position="277"/>
    </location>
</feature>
<evidence type="ECO:0000313" key="3">
    <source>
        <dbReference type="Proteomes" id="UP001159428"/>
    </source>
</evidence>
<dbReference type="AlphaFoldDB" id="A0AAU9VX69"/>
<feature type="transmembrane region" description="Helical" evidence="1">
    <location>
        <begin position="323"/>
        <end position="341"/>
    </location>
</feature>
<evidence type="ECO:0000256" key="1">
    <source>
        <dbReference type="SAM" id="Phobius"/>
    </source>
</evidence>
<accession>A0AAU9VX69</accession>
<reference evidence="2 3" key="1">
    <citation type="submission" date="2022-05" db="EMBL/GenBank/DDBJ databases">
        <authorList>
            <consortium name="Genoscope - CEA"/>
            <person name="William W."/>
        </authorList>
    </citation>
    <scope>NUCLEOTIDE SEQUENCE [LARGE SCALE GENOMIC DNA]</scope>
</reference>
<sequence>MFNREKNFYENFEVKEEQGDTTNTEFAFPRQCLVLGDPRVGKTSLVKSLTGRPFDLNEETTQGIDQSLVDHEWKTCDMKDLVFGDLWRYLKSGDVELALIGTEGKISKVLLQDLDIIMTDGLLRLLFYFIAISLTCLFLVGTVLRCPVTFLLFYHIYLSHLIFPTFALTFETSTEFKFILAALVFTLSCPGLLIGSYSAIMICSIHDSYCDFASTREFTVLSTVTGIALLTTFLFIGPLQLPFGLDQLVRNQTFTKLLCYCRLPLSISTGLILGFIVSMSLSNRSDRISYEETELSLPESEISTEINPCTWLTKYLIALRVPLFYDVLATFVMEFPIRILGTKCFQNKFLRAMKADRTKKPSVAFFLVFFYYYFKIVFQVLTEPSSTLCYFFISLFLYICLTVHQEWFCSDSESNDTVFAHPSNNFLTFALIGKGKININRLQTALNDKYPSLKLKVLDFAGDKEYYAYHHMFLRSQAVYLIVFNTADFAHDGLENFSSERLRFWFESVCSHVLPKTPIFLVGTHSETMNKKRKQILNDHFKQTLWGPYCDELIVNEDDDLIYFPVENSKGENDLGIQKLRIKIVSAAEEYKPPAGQKIPLSWIRIQDAIIQLRQKKAARFCVTLREFPWAFGNRIHTHWSEETLKYFHEQGLVIYLHKDKDLSNWVLLKPEILVDIITQLVTSSPQMTQTRGLRSDWRLLQEKGMLTKPLLISIIAKVKENEEAMIAFLEEYDLICPLTNTKVKIASLRDREKLQPTHFVPSLVPKSKDGCIPAWYDDMRDKKFLVFFERFLPEPLFHRLLSRAHKNSKVEFPNGGTVVFRDVGKFWMSPWQPYRLKLMKKEGVIETGNVPAKFLSLNLFSTNAQHIPLFSSNSRGKKPSDVLCQVYSMVDGICKRCFPFVKFHCGPACSSTKCPGYQDNYMYTPYHHYRRHVFNIMPGRQVDKNASLYCVNKCFEDELKDWIP</sequence>
<feature type="transmembrane region" description="Helical" evidence="1">
    <location>
        <begin position="125"/>
        <end position="144"/>
    </location>
</feature>
<keyword evidence="1" id="KW-1133">Transmembrane helix</keyword>
<dbReference type="InterPro" id="IPR027417">
    <property type="entry name" value="P-loop_NTPase"/>
</dbReference>
<proteinExistence type="predicted"/>
<dbReference type="EMBL" id="CALNXJ010000006">
    <property type="protein sequence ID" value="CAH3041761.1"/>
    <property type="molecule type" value="Genomic_DNA"/>
</dbReference>
<evidence type="ECO:0000313" key="2">
    <source>
        <dbReference type="EMBL" id="CAH3041761.1"/>
    </source>
</evidence>
<dbReference type="Gene3D" id="3.40.50.300">
    <property type="entry name" value="P-loop containing nucleotide triphosphate hydrolases"/>
    <property type="match status" value="2"/>
</dbReference>
<keyword evidence="1" id="KW-0472">Membrane</keyword>
<dbReference type="Proteomes" id="UP001159428">
    <property type="component" value="Unassembled WGS sequence"/>
</dbReference>
<dbReference type="Pfam" id="PF08477">
    <property type="entry name" value="Roc"/>
    <property type="match status" value="1"/>
</dbReference>
<feature type="transmembrane region" description="Helical" evidence="1">
    <location>
        <begin position="220"/>
        <end position="245"/>
    </location>
</feature>
<protein>
    <submittedName>
        <fullName evidence="2">Uncharacterized protein</fullName>
    </submittedName>
</protein>
<dbReference type="SUPFAM" id="SSF52540">
    <property type="entry name" value="P-loop containing nucleoside triphosphate hydrolases"/>
    <property type="match status" value="2"/>
</dbReference>
<keyword evidence="1" id="KW-0812">Transmembrane</keyword>